<sequence length="249" mass="25661">MSLLPRSGRLAWWGTAWLRGHVGPDDLLDGVLGGADEDEPERDTAHVVLGDTGPESLLLELAAARNRGADGVGATFPAFGDPVGLRGPREFAAAAIEAGEAALLLGAGIGLVPQTVGRAVEWSPYPVDRRPPPDLGEADRGLRTALLAAAQALADLDVARWRPEVADELHDLRTAVPLAAPPGTPARCVELAGRALHLAAVVDLALEDDGGAISAAEAAARRSALAPLERASRHALTAACSPDGWPPPS</sequence>
<proteinExistence type="predicted"/>
<accession>A0ABW0ZK10</accession>
<name>A0ABW0ZK10_9ACTN</name>
<organism evidence="1 2">
    <name type="scientific">Nocardioides vastitatis</name>
    <dbReference type="NCBI Taxonomy" id="2568655"/>
    <lineage>
        <taxon>Bacteria</taxon>
        <taxon>Bacillati</taxon>
        <taxon>Actinomycetota</taxon>
        <taxon>Actinomycetes</taxon>
        <taxon>Propionibacteriales</taxon>
        <taxon>Nocardioidaceae</taxon>
        <taxon>Nocardioides</taxon>
    </lineage>
</organism>
<protein>
    <submittedName>
        <fullName evidence="1">Uncharacterized protein</fullName>
    </submittedName>
</protein>
<dbReference type="EMBL" id="JBHSNS010000006">
    <property type="protein sequence ID" value="MFC5729886.1"/>
    <property type="molecule type" value="Genomic_DNA"/>
</dbReference>
<evidence type="ECO:0000313" key="2">
    <source>
        <dbReference type="Proteomes" id="UP001596072"/>
    </source>
</evidence>
<comment type="caution">
    <text evidence="1">The sequence shown here is derived from an EMBL/GenBank/DDBJ whole genome shotgun (WGS) entry which is preliminary data.</text>
</comment>
<gene>
    <name evidence="1" type="ORF">ACFPQB_13240</name>
</gene>
<keyword evidence="2" id="KW-1185">Reference proteome</keyword>
<evidence type="ECO:0000313" key="1">
    <source>
        <dbReference type="EMBL" id="MFC5729886.1"/>
    </source>
</evidence>
<dbReference type="Proteomes" id="UP001596072">
    <property type="component" value="Unassembled WGS sequence"/>
</dbReference>
<reference evidence="2" key="1">
    <citation type="journal article" date="2019" name="Int. J. Syst. Evol. Microbiol.">
        <title>The Global Catalogue of Microorganisms (GCM) 10K type strain sequencing project: providing services to taxonomists for standard genome sequencing and annotation.</title>
        <authorList>
            <consortium name="The Broad Institute Genomics Platform"/>
            <consortium name="The Broad Institute Genome Sequencing Center for Infectious Disease"/>
            <person name="Wu L."/>
            <person name="Ma J."/>
        </authorList>
    </citation>
    <scope>NUCLEOTIDE SEQUENCE [LARGE SCALE GENOMIC DNA]</scope>
    <source>
        <strain evidence="2">YIM 94188</strain>
    </source>
</reference>
<dbReference type="RefSeq" id="WP_378527233.1">
    <property type="nucleotide sequence ID" value="NZ_JBHSNS010000006.1"/>
</dbReference>